<dbReference type="PANTHER" id="PTHR21450">
    <property type="entry name" value="PROTEIN ALTERED PHOSPHATE STARVATION RESPONSE 1"/>
    <property type="match status" value="1"/>
</dbReference>
<name>A0A1D1YUP0_9ARAE</name>
<evidence type="ECO:0000259" key="1">
    <source>
        <dbReference type="Pfam" id="PF04782"/>
    </source>
</evidence>
<organism evidence="3">
    <name type="scientific">Anthurium amnicola</name>
    <dbReference type="NCBI Taxonomy" id="1678845"/>
    <lineage>
        <taxon>Eukaryota</taxon>
        <taxon>Viridiplantae</taxon>
        <taxon>Streptophyta</taxon>
        <taxon>Embryophyta</taxon>
        <taxon>Tracheophyta</taxon>
        <taxon>Spermatophyta</taxon>
        <taxon>Magnoliopsida</taxon>
        <taxon>Liliopsida</taxon>
        <taxon>Araceae</taxon>
        <taxon>Pothoideae</taxon>
        <taxon>Potheae</taxon>
        <taxon>Anthurium</taxon>
    </lineage>
</organism>
<sequence>MGCSVSKLDDEEAVQLCKDRKNFIKQAVEQRTRFASGHIAYIQSLRRVSVALRNYIDGDEHPDFFSDSCSTPPFTPVKRLSPEIIGIPLKSFSTALDICHKDSHMVHYLRSGGNPAVSIEERPQSPETVRIDSFYAVDHYGIDGFFTMQPSPMSSSFFSSSPQNRPSYPPPSPQNSQWDFFWNPFSSLDAYGYPSQYSPDRIAIDDEMAGLRQIREEEGIPDLEEEEPVKPENVDERGKVDTNEIGEKTIDCPEELSHKSDTMHHVKECQSQGADTIEVSEVQTAVDLEVNNEQELTGNREATEETPGFTVYVNRRPTSMAEVIRDIEHQFMRIYDSAHEVSMMLEASRAQYSSNSNELTAVKMLNPVALFRSASFRSTSSRFLQSSSVAKDDGYETSSDLSEESCMIAGSHQSTLDRLYAWEKKLYEEVKSGERIRIAYEKKCKQLRIQDVNGEESSVVDKTRTAMRDLHTRIKVSIHSVEAISRRIETLRDEELHPQLMELIQGLGRMWRTMADCHHIQKRTIDEAKHLLATTPKLLVAPTPASLSRTAARLEAELRHWRSCLRAWVSAQRSYVRALAGWLLRCARRPEDDARIAARSPLSPPRSSGAPPVFGLCVQWSRVLDAVGEERALEGLDFFASGVYTVAGQQREAEEAAARRRVGEEEAEAVGGVTPEKMAEVAVRVLCAGMSFAVASLAEFAGGSRDAYEELLQRRCSGGGGGRETMAEV</sequence>
<dbReference type="Pfam" id="PF04783">
    <property type="entry name" value="DUF630"/>
    <property type="match status" value="1"/>
</dbReference>
<dbReference type="InterPro" id="IPR006867">
    <property type="entry name" value="DUF632"/>
</dbReference>
<dbReference type="InterPro" id="IPR006868">
    <property type="entry name" value="DUF630"/>
</dbReference>
<reference evidence="3" key="1">
    <citation type="submission" date="2015-07" db="EMBL/GenBank/DDBJ databases">
        <title>Transcriptome Assembly of Anthurium amnicola.</title>
        <authorList>
            <person name="Suzuki J."/>
        </authorList>
    </citation>
    <scope>NUCLEOTIDE SEQUENCE</scope>
</reference>
<evidence type="ECO:0000259" key="2">
    <source>
        <dbReference type="Pfam" id="PF04783"/>
    </source>
</evidence>
<dbReference type="PANTHER" id="PTHR21450:SF3">
    <property type="entry name" value="DUF630 FAMILY PROTEIN (DUF630 AND DUF632)"/>
    <property type="match status" value="1"/>
</dbReference>
<feature type="domain" description="DUF632" evidence="1">
    <location>
        <begin position="320"/>
        <end position="643"/>
    </location>
</feature>
<dbReference type="AlphaFoldDB" id="A0A1D1YUP0"/>
<accession>A0A1D1YUP0</accession>
<dbReference type="EMBL" id="GDJX01009543">
    <property type="protein sequence ID" value="JAT58393.1"/>
    <property type="molecule type" value="Transcribed_RNA"/>
</dbReference>
<gene>
    <name evidence="3" type="primary">GAL3_3</name>
    <name evidence="3" type="ORF">g.121667</name>
</gene>
<proteinExistence type="predicted"/>
<protein>
    <submittedName>
        <fullName evidence="3">Protein GAL3</fullName>
    </submittedName>
</protein>
<feature type="domain" description="DUF630" evidence="2">
    <location>
        <begin position="1"/>
        <end position="59"/>
    </location>
</feature>
<dbReference type="Pfam" id="PF04782">
    <property type="entry name" value="DUF632"/>
    <property type="match status" value="1"/>
</dbReference>
<evidence type="ECO:0000313" key="3">
    <source>
        <dbReference type="EMBL" id="JAT58393.1"/>
    </source>
</evidence>